<accession>A0A8H7RN72</accession>
<dbReference type="EMBL" id="JAEPRB010000674">
    <property type="protein sequence ID" value="KAG2213625.1"/>
    <property type="molecule type" value="Genomic_DNA"/>
</dbReference>
<keyword evidence="2" id="KW-1185">Reference proteome</keyword>
<protein>
    <submittedName>
        <fullName evidence="1">Uncharacterized protein</fullName>
    </submittedName>
</protein>
<organism evidence="1 2">
    <name type="scientific">Circinella minor</name>
    <dbReference type="NCBI Taxonomy" id="1195481"/>
    <lineage>
        <taxon>Eukaryota</taxon>
        <taxon>Fungi</taxon>
        <taxon>Fungi incertae sedis</taxon>
        <taxon>Mucoromycota</taxon>
        <taxon>Mucoromycotina</taxon>
        <taxon>Mucoromycetes</taxon>
        <taxon>Mucorales</taxon>
        <taxon>Lichtheimiaceae</taxon>
        <taxon>Circinella</taxon>
    </lineage>
</organism>
<sequence>MTMNINTSFNNLFSDEDIFDQQEQVSLTNRFEISEDLNILKFERIENALFAATKQREQIIILLQGLSDKVAASSPLPASSDVASPLPHSFLVPKSKSKKAILEALTDIDGSAEQGKQSLITLQYTIKRVIKGKEAEVYADIKKMSWSALGTVQKDLKDSIINEVVQEVQEVLPQFPYDLNVRGVAKGMKVTNDVDLVLTLSLTNEGTPLFHPNWI</sequence>
<comment type="caution">
    <text evidence="1">The sequence shown here is derived from an EMBL/GenBank/DDBJ whole genome shotgun (WGS) entry which is preliminary data.</text>
</comment>
<evidence type="ECO:0000313" key="2">
    <source>
        <dbReference type="Proteomes" id="UP000646827"/>
    </source>
</evidence>
<dbReference type="Proteomes" id="UP000646827">
    <property type="component" value="Unassembled WGS sequence"/>
</dbReference>
<proteinExistence type="predicted"/>
<gene>
    <name evidence="1" type="ORF">INT45_000986</name>
</gene>
<evidence type="ECO:0000313" key="1">
    <source>
        <dbReference type="EMBL" id="KAG2213625.1"/>
    </source>
</evidence>
<name>A0A8H7RN72_9FUNG</name>
<reference evidence="1 2" key="1">
    <citation type="submission" date="2020-12" db="EMBL/GenBank/DDBJ databases">
        <title>Metabolic potential, ecology and presence of endohyphal bacteria is reflected in genomic diversity of Mucoromycotina.</title>
        <authorList>
            <person name="Muszewska A."/>
            <person name="Okrasinska A."/>
            <person name="Steczkiewicz K."/>
            <person name="Drgas O."/>
            <person name="Orlowska M."/>
            <person name="Perlinska-Lenart U."/>
            <person name="Aleksandrzak-Piekarczyk T."/>
            <person name="Szatraj K."/>
            <person name="Zielenkiewicz U."/>
            <person name="Pilsyk S."/>
            <person name="Malc E."/>
            <person name="Mieczkowski P."/>
            <person name="Kruszewska J.S."/>
            <person name="Biernat P."/>
            <person name="Pawlowska J."/>
        </authorList>
    </citation>
    <scope>NUCLEOTIDE SEQUENCE [LARGE SCALE GENOMIC DNA]</scope>
    <source>
        <strain evidence="1 2">CBS 142.35</strain>
    </source>
</reference>
<dbReference type="AlphaFoldDB" id="A0A8H7RN72"/>
<dbReference type="OrthoDB" id="10398634at2759"/>